<dbReference type="PANTHER" id="PTHR15629:SF8">
    <property type="entry name" value="DUF500 DOMAIN PROTEIN (AFU_ORTHOLOGUE AFUA_5G07310)"/>
    <property type="match status" value="1"/>
</dbReference>
<feature type="compositionally biased region" description="Basic and acidic residues" evidence="1">
    <location>
        <begin position="560"/>
        <end position="571"/>
    </location>
</feature>
<dbReference type="PANTHER" id="PTHR15629">
    <property type="entry name" value="SH3YL1 PROTEIN"/>
    <property type="match status" value="1"/>
</dbReference>
<feature type="compositionally biased region" description="Polar residues" evidence="1">
    <location>
        <begin position="520"/>
        <end position="529"/>
    </location>
</feature>
<dbReference type="EMBL" id="QVQW01000074">
    <property type="protein sequence ID" value="RKU41480.1"/>
    <property type="molecule type" value="Genomic_DNA"/>
</dbReference>
<feature type="region of interest" description="Disordered" evidence="1">
    <location>
        <begin position="189"/>
        <end position="214"/>
    </location>
</feature>
<protein>
    <recommendedName>
        <fullName evidence="2">Ysc84 actin-binding domain-containing protein</fullName>
    </recommendedName>
</protein>
<evidence type="ECO:0000313" key="4">
    <source>
        <dbReference type="Proteomes" id="UP000275385"/>
    </source>
</evidence>
<dbReference type="STRING" id="177199.A0A420Y140"/>
<dbReference type="InterPro" id="IPR051702">
    <property type="entry name" value="SH3_domain_YSC84-like"/>
</dbReference>
<feature type="region of interest" description="Disordered" evidence="1">
    <location>
        <begin position="332"/>
        <end position="383"/>
    </location>
</feature>
<feature type="compositionally biased region" description="Pro residues" evidence="1">
    <location>
        <begin position="19"/>
        <end position="30"/>
    </location>
</feature>
<proteinExistence type="predicted"/>
<feature type="domain" description="Ysc84 actin-binding" evidence="2">
    <location>
        <begin position="272"/>
        <end position="460"/>
    </location>
</feature>
<gene>
    <name evidence="3" type="ORF">DL546_004574</name>
</gene>
<name>A0A420Y140_9PEZI</name>
<sequence length="594" mass="62146">MSAPENNPAGSQHYQQDYYPPPPPGPPPGQAPSVSASAQPSYVPPPQQDYASHSTHGHAPYFPPPPGKGSDAQEPHPTLPPRPRPQHPDEIPLPDTNIQAHYPSMQELHDEYSAAELYDNNVPAKQASKSHWSQRFAELGAKAAAPLNALANKVGAEAFLPATMDKECEKAARILRSFCKDGVYSDAVPQPGAPATSQGTPSTPMKPGDEGKAKKPKVILTIPSKVIARAQGLAIFTTVRAGFHVSAASGSGILIARLPDGSWSPPSGIQVHSVGAGFVVGLDIYDCVVVINTREALEAFTKTRTSLGSDLAIAAGPWGAGGSVDWEMDRKDKGKRVSMGEDKPPTSTPSGAGSHATTGTGTASTAHLANPTTGSSVDRKPSPIREALKKHVYSYVKSRGFYAGVQIDGTVITERKDANAAFYGDKNITVDGILAGNVRQQSGPHLWPAAAKGLMEVLAGAEGWRGQQVQQHASPVRGDAGVGQYAQTGAGIGLSGVTEGVRGMDQKANPIPAGGPLSSHPPTQGSGYSSKAAEAEAERRANEPLPAGPPSYQEPGSSHYDGHYDVEERSELPPAYVDDGVPRPGVGDEKTGQH</sequence>
<feature type="compositionally biased region" description="Low complexity" evidence="1">
    <location>
        <begin position="31"/>
        <end position="41"/>
    </location>
</feature>
<dbReference type="GO" id="GO:0035091">
    <property type="term" value="F:phosphatidylinositol binding"/>
    <property type="evidence" value="ECO:0007669"/>
    <property type="project" value="TreeGrafter"/>
</dbReference>
<feature type="region of interest" description="Disordered" evidence="1">
    <location>
        <begin position="1"/>
        <end position="97"/>
    </location>
</feature>
<dbReference type="AlphaFoldDB" id="A0A420Y140"/>
<dbReference type="InterPro" id="IPR007461">
    <property type="entry name" value="Ysc84_actin-binding"/>
</dbReference>
<dbReference type="CDD" id="cd11524">
    <property type="entry name" value="SYLF"/>
    <property type="match status" value="1"/>
</dbReference>
<feature type="compositionally biased region" description="Low complexity" evidence="1">
    <location>
        <begin position="348"/>
        <end position="366"/>
    </location>
</feature>
<feature type="region of interest" description="Disordered" evidence="1">
    <location>
        <begin position="496"/>
        <end position="594"/>
    </location>
</feature>
<dbReference type="OrthoDB" id="10255128at2759"/>
<organism evidence="3 4">
    <name type="scientific">Coniochaeta pulveracea</name>
    <dbReference type="NCBI Taxonomy" id="177199"/>
    <lineage>
        <taxon>Eukaryota</taxon>
        <taxon>Fungi</taxon>
        <taxon>Dikarya</taxon>
        <taxon>Ascomycota</taxon>
        <taxon>Pezizomycotina</taxon>
        <taxon>Sordariomycetes</taxon>
        <taxon>Sordariomycetidae</taxon>
        <taxon>Coniochaetales</taxon>
        <taxon>Coniochaetaceae</taxon>
        <taxon>Coniochaeta</taxon>
    </lineage>
</organism>
<accession>A0A420Y140</accession>
<evidence type="ECO:0000259" key="2">
    <source>
        <dbReference type="Pfam" id="PF04366"/>
    </source>
</evidence>
<feature type="compositionally biased region" description="Polar residues" evidence="1">
    <location>
        <begin position="1"/>
        <end position="15"/>
    </location>
</feature>
<feature type="compositionally biased region" description="Basic and acidic residues" evidence="1">
    <location>
        <begin position="533"/>
        <end position="542"/>
    </location>
</feature>
<dbReference type="Proteomes" id="UP000275385">
    <property type="component" value="Unassembled WGS sequence"/>
</dbReference>
<keyword evidence="4" id="KW-1185">Reference proteome</keyword>
<comment type="caution">
    <text evidence="3">The sequence shown here is derived from an EMBL/GenBank/DDBJ whole genome shotgun (WGS) entry which is preliminary data.</text>
</comment>
<evidence type="ECO:0000256" key="1">
    <source>
        <dbReference type="SAM" id="MobiDB-lite"/>
    </source>
</evidence>
<dbReference type="Pfam" id="PF04366">
    <property type="entry name" value="Ysc84"/>
    <property type="match status" value="1"/>
</dbReference>
<reference evidence="3 4" key="1">
    <citation type="submission" date="2018-08" db="EMBL/GenBank/DDBJ databases">
        <title>Draft genome of the lignicolous fungus Coniochaeta pulveracea.</title>
        <authorList>
            <person name="Borstlap C.J."/>
            <person name="De Witt R.N."/>
            <person name="Botha A."/>
            <person name="Volschenk H."/>
        </authorList>
    </citation>
    <scope>NUCLEOTIDE SEQUENCE [LARGE SCALE GENOMIC DNA]</scope>
    <source>
        <strain evidence="3 4">CAB683</strain>
    </source>
</reference>
<evidence type="ECO:0000313" key="3">
    <source>
        <dbReference type="EMBL" id="RKU41480.1"/>
    </source>
</evidence>